<reference evidence="2" key="1">
    <citation type="journal article" date="2015" name="Nature">
        <title>Complex archaea that bridge the gap between prokaryotes and eukaryotes.</title>
        <authorList>
            <person name="Spang A."/>
            <person name="Saw J.H."/>
            <person name="Jorgensen S.L."/>
            <person name="Zaremba-Niedzwiedzka K."/>
            <person name="Martijn J."/>
            <person name="Lind A.E."/>
            <person name="van Eijk R."/>
            <person name="Schleper C."/>
            <person name="Guy L."/>
            <person name="Ettema T.J."/>
        </authorList>
    </citation>
    <scope>NUCLEOTIDE SEQUENCE</scope>
</reference>
<feature type="domain" description="Thiolase C-terminal" evidence="1">
    <location>
        <begin position="328"/>
        <end position="401"/>
    </location>
</feature>
<gene>
    <name evidence="2" type="ORF">LCGC14_2765920</name>
</gene>
<dbReference type="SUPFAM" id="SSF53901">
    <property type="entry name" value="Thiolase-like"/>
    <property type="match status" value="1"/>
</dbReference>
<dbReference type="SUPFAM" id="SSF53300">
    <property type="entry name" value="vWA-like"/>
    <property type="match status" value="1"/>
</dbReference>
<comment type="caution">
    <text evidence="2">The sequence shown here is derived from an EMBL/GenBank/DDBJ whole genome shotgun (WGS) entry which is preliminary data.</text>
</comment>
<dbReference type="AlphaFoldDB" id="A0A0F8ZJE2"/>
<evidence type="ECO:0000313" key="2">
    <source>
        <dbReference type="EMBL" id="KKK86170.1"/>
    </source>
</evidence>
<dbReference type="InterPro" id="IPR036465">
    <property type="entry name" value="vWFA_dom_sf"/>
</dbReference>
<evidence type="ECO:0000259" key="1">
    <source>
        <dbReference type="Pfam" id="PF02803"/>
    </source>
</evidence>
<sequence>RLATWLTAHPWPVIVAVLAGLLVLAVPTLDLRLGQADVGALPKDAASISVVYLGEDVQTVIENSTDLAHARGKIKSLRPSSGDTPLCRGLVQVKELLVRNKIKGAELYIFSDLQRHTWTQPWVRPGDQKRVSPAEVLAELAETCKISAFDVGGTASYNYFVSALYPEDWILSADTPVRFVVTVSSIGQVPKDARGAKVKFLVNDDVIKTVDEVRPTSEGVSLTFDYRFPPPQTGADGHAPAFTEYVVEAEVSGDSHHADNRRLFLCNVPAAVKVLTLDATAERTDAAPDSLFLTRAIVPPTHPGVAKLSHFATEVIAPAQLSRANIDDYAAVVLAGKREVNPDMSRVNVNGGAIALGHPLGATGGRLMTTLLHELERTGGRYGMQLMCCGGGLGTATIIERLD</sequence>
<dbReference type="GO" id="GO:0016747">
    <property type="term" value="F:acyltransferase activity, transferring groups other than amino-acyl groups"/>
    <property type="evidence" value="ECO:0007669"/>
    <property type="project" value="InterPro"/>
</dbReference>
<accession>A0A0F8ZJE2</accession>
<feature type="non-terminal residue" evidence="2">
    <location>
        <position position="1"/>
    </location>
</feature>
<dbReference type="InterPro" id="IPR016039">
    <property type="entry name" value="Thiolase-like"/>
</dbReference>
<dbReference type="Pfam" id="PF02803">
    <property type="entry name" value="Thiolase_C"/>
    <property type="match status" value="1"/>
</dbReference>
<dbReference type="InterPro" id="IPR020613">
    <property type="entry name" value="Thiolase_CS"/>
</dbReference>
<dbReference type="PANTHER" id="PTHR43365">
    <property type="entry name" value="BLR7806 PROTEIN"/>
    <property type="match status" value="1"/>
</dbReference>
<dbReference type="Gene3D" id="3.40.47.10">
    <property type="match status" value="1"/>
</dbReference>
<dbReference type="EMBL" id="LAZR01050970">
    <property type="protein sequence ID" value="KKK86170.1"/>
    <property type="molecule type" value="Genomic_DNA"/>
</dbReference>
<name>A0A0F8ZJE2_9ZZZZ</name>
<dbReference type="PANTHER" id="PTHR43365:SF1">
    <property type="entry name" value="ACETYL-COA C-ACYLTRANSFERASE"/>
    <property type="match status" value="1"/>
</dbReference>
<dbReference type="PROSITE" id="PS00737">
    <property type="entry name" value="THIOLASE_2"/>
    <property type="match status" value="1"/>
</dbReference>
<protein>
    <recommendedName>
        <fullName evidence="1">Thiolase C-terminal domain-containing protein</fullName>
    </recommendedName>
</protein>
<organism evidence="2">
    <name type="scientific">marine sediment metagenome</name>
    <dbReference type="NCBI Taxonomy" id="412755"/>
    <lineage>
        <taxon>unclassified sequences</taxon>
        <taxon>metagenomes</taxon>
        <taxon>ecological metagenomes</taxon>
    </lineage>
</organism>
<dbReference type="InterPro" id="IPR020617">
    <property type="entry name" value="Thiolase_C"/>
</dbReference>
<proteinExistence type="predicted"/>